<keyword evidence="13" id="KW-1185">Reference proteome</keyword>
<dbReference type="PROSITE" id="PS50262">
    <property type="entry name" value="G_PROTEIN_RECEP_F1_2"/>
    <property type="match status" value="1"/>
</dbReference>
<feature type="transmembrane region" description="Helical" evidence="9">
    <location>
        <begin position="207"/>
        <end position="228"/>
    </location>
</feature>
<evidence type="ECO:0000256" key="5">
    <source>
        <dbReference type="ARBA" id="ARBA00023040"/>
    </source>
</evidence>
<dbReference type="PANTHER" id="PTHR24233">
    <property type="entry name" value="P2Y PURINOCEPTOR-RELATED G-PROTEIN COUPLED RECEPTOR"/>
    <property type="match status" value="1"/>
</dbReference>
<feature type="transmembrane region" description="Helical" evidence="9">
    <location>
        <begin position="77"/>
        <end position="98"/>
    </location>
</feature>
<dbReference type="InterPro" id="IPR000276">
    <property type="entry name" value="GPCR_Rhodpsn"/>
</dbReference>
<evidence type="ECO:0000256" key="2">
    <source>
        <dbReference type="ARBA" id="ARBA00022475"/>
    </source>
</evidence>
<evidence type="ECO:0000313" key="13">
    <source>
        <dbReference type="Proteomes" id="UP000265000"/>
    </source>
</evidence>
<evidence type="ECO:0000313" key="11">
    <source>
        <dbReference type="EMBL" id="JAR57837.1"/>
    </source>
</evidence>
<feature type="transmembrane region" description="Helical" evidence="9">
    <location>
        <begin position="118"/>
        <end position="136"/>
    </location>
</feature>
<name>A0A146YWM2_FUNHE</name>
<keyword evidence="7 11" id="KW-0675">Receptor</keyword>
<evidence type="ECO:0000256" key="6">
    <source>
        <dbReference type="ARBA" id="ARBA00023136"/>
    </source>
</evidence>
<keyword evidence="2" id="KW-1003">Cell membrane</keyword>
<dbReference type="EMBL" id="GCES01028486">
    <property type="protein sequence ID" value="JAR57837.1"/>
    <property type="molecule type" value="Transcribed_RNA"/>
</dbReference>
<dbReference type="Gene3D" id="1.20.1070.10">
    <property type="entry name" value="Rhodopsin 7-helix transmembrane proteins"/>
    <property type="match status" value="1"/>
</dbReference>
<sequence length="358" mass="40503">MSFYNDSGWTRPAAELSPSATLTTAGHSVKQQCIVNDQMGPFIVLYILILTVGLPGNLLSVWGFIQSRRPKKQSTSVYLVNLLMADILLLLTLPFKILKDLGKAPWKLMVFHCQGSAVVMYISLYASIAFLAFIIVDRYLKDCHTAQFLQLHEASFAWLLSMVVWMLLLLIMVPNMALPTENLTESKYLRCSSLKKELSLHWHTMTVFLNMVLFLNASAVVLISSGLALKRFMRSRSDPKLRMDARRVVLSVTAMALAYMLSFVPYHVARTPYTLAQTKVIKDCLTERQLFLAKESTLFLSLLHVCLDPLLFFQLDAPFRETVRKLLPCSKNQSVHAKEQVVQEVMLQEAHAEQDAAV</sequence>
<keyword evidence="3 9" id="KW-0812">Transmembrane</keyword>
<feature type="transmembrane region" description="Helical" evidence="9">
    <location>
        <begin position="43"/>
        <end position="65"/>
    </location>
</feature>
<dbReference type="GO" id="GO:0005886">
    <property type="term" value="C:plasma membrane"/>
    <property type="evidence" value="ECO:0007669"/>
    <property type="project" value="UniProtKB-SubCell"/>
</dbReference>
<evidence type="ECO:0000313" key="12">
    <source>
        <dbReference type="Ensembl" id="ENSFHEP00000028464.1"/>
    </source>
</evidence>
<reference evidence="12" key="2">
    <citation type="submission" date="2025-05" db="UniProtKB">
        <authorList>
            <consortium name="Ensembl"/>
        </authorList>
    </citation>
    <scope>IDENTIFICATION</scope>
</reference>
<protein>
    <submittedName>
        <fullName evidence="11">G-protein coupled receptor 171, putative</fullName>
    </submittedName>
    <submittedName>
        <fullName evidence="12">Probable G-protein coupled receptor 171</fullName>
    </submittedName>
</protein>
<evidence type="ECO:0000256" key="4">
    <source>
        <dbReference type="ARBA" id="ARBA00022989"/>
    </source>
</evidence>
<dbReference type="SUPFAM" id="SSF81321">
    <property type="entry name" value="Family A G protein-coupled receptor-like"/>
    <property type="match status" value="1"/>
</dbReference>
<dbReference type="Ensembl" id="ENSFHET00000018122.1">
    <property type="protein sequence ID" value="ENSFHEP00000028464.1"/>
    <property type="gene ID" value="ENSFHEG00000012604.1"/>
</dbReference>
<keyword evidence="8" id="KW-0807">Transducer</keyword>
<dbReference type="Proteomes" id="UP000265000">
    <property type="component" value="Unplaced"/>
</dbReference>
<accession>A0A146YWM2</accession>
<dbReference type="PRINTS" id="PR01157">
    <property type="entry name" value="P2YPURNOCPTR"/>
</dbReference>
<feature type="transmembrane region" description="Helical" evidence="9">
    <location>
        <begin position="156"/>
        <end position="178"/>
    </location>
</feature>
<keyword evidence="4 9" id="KW-1133">Transmembrane helix</keyword>
<evidence type="ECO:0000259" key="10">
    <source>
        <dbReference type="PROSITE" id="PS50262"/>
    </source>
</evidence>
<comment type="subcellular location">
    <subcellularLocation>
        <location evidence="1">Cell membrane</location>
        <topology evidence="1">Multi-pass membrane protein</topology>
    </subcellularLocation>
</comment>
<evidence type="ECO:0000256" key="7">
    <source>
        <dbReference type="ARBA" id="ARBA00023170"/>
    </source>
</evidence>
<dbReference type="STRING" id="8078.ENSFHEP00000028464"/>
<reference evidence="11" key="1">
    <citation type="submission" date="2015-01" db="EMBL/GenBank/DDBJ databases">
        <title>EvidentialGene: Evidence-directed Construction of Complete mRNA Transcriptomes without Genomes.</title>
        <authorList>
            <person name="Gilbert D.G."/>
        </authorList>
    </citation>
    <scope>NUCLEOTIDE SEQUENCE</scope>
</reference>
<dbReference type="PRINTS" id="PR00237">
    <property type="entry name" value="GPCRRHODOPSN"/>
</dbReference>
<evidence type="ECO:0000256" key="3">
    <source>
        <dbReference type="ARBA" id="ARBA00022692"/>
    </source>
</evidence>
<organism evidence="11">
    <name type="scientific">Fundulus heteroclitus</name>
    <name type="common">Killifish</name>
    <name type="synonym">Mummichog</name>
    <dbReference type="NCBI Taxonomy" id="8078"/>
    <lineage>
        <taxon>Eukaryota</taxon>
        <taxon>Metazoa</taxon>
        <taxon>Chordata</taxon>
        <taxon>Craniata</taxon>
        <taxon>Vertebrata</taxon>
        <taxon>Euteleostomi</taxon>
        <taxon>Actinopterygii</taxon>
        <taxon>Neopterygii</taxon>
        <taxon>Teleostei</taxon>
        <taxon>Neoteleostei</taxon>
        <taxon>Acanthomorphata</taxon>
        <taxon>Ovalentaria</taxon>
        <taxon>Atherinomorphae</taxon>
        <taxon>Cyprinodontiformes</taxon>
        <taxon>Fundulidae</taxon>
        <taxon>Fundulus</taxon>
    </lineage>
</organism>
<dbReference type="Pfam" id="PF00001">
    <property type="entry name" value="7tm_1"/>
    <property type="match status" value="1"/>
</dbReference>
<dbReference type="GO" id="GO:0045028">
    <property type="term" value="F:G protein-coupled purinergic nucleotide receptor activity"/>
    <property type="evidence" value="ECO:0007669"/>
    <property type="project" value="TreeGrafter"/>
</dbReference>
<dbReference type="PANTHER" id="PTHR24233:SF4">
    <property type="entry name" value="G-PROTEIN COUPLED RECEPTOR 171"/>
    <property type="match status" value="1"/>
</dbReference>
<evidence type="ECO:0000256" key="9">
    <source>
        <dbReference type="SAM" id="Phobius"/>
    </source>
</evidence>
<feature type="transmembrane region" description="Helical" evidence="9">
    <location>
        <begin position="248"/>
        <end position="268"/>
    </location>
</feature>
<evidence type="ECO:0000256" key="8">
    <source>
        <dbReference type="ARBA" id="ARBA00023224"/>
    </source>
</evidence>
<dbReference type="AlphaFoldDB" id="A0A146YWM2"/>
<keyword evidence="5" id="KW-0297">G-protein coupled receptor</keyword>
<feature type="domain" description="G-protein coupled receptors family 1 profile" evidence="10">
    <location>
        <begin position="56"/>
        <end position="312"/>
    </location>
</feature>
<dbReference type="InterPro" id="IPR017452">
    <property type="entry name" value="GPCR_Rhodpsn_7TM"/>
</dbReference>
<proteinExistence type="predicted"/>
<keyword evidence="6 9" id="KW-0472">Membrane</keyword>
<dbReference type="GeneTree" id="ENSGT01110000267167"/>
<evidence type="ECO:0000256" key="1">
    <source>
        <dbReference type="ARBA" id="ARBA00004651"/>
    </source>
</evidence>